<dbReference type="EMBL" id="VTOW01000001">
    <property type="protein sequence ID" value="NKE69891.1"/>
    <property type="molecule type" value="Genomic_DNA"/>
</dbReference>
<organism evidence="2 3">
    <name type="scientific">Candidatus Manganitrophus noduliformans</name>
    <dbReference type="NCBI Taxonomy" id="2606439"/>
    <lineage>
        <taxon>Bacteria</taxon>
        <taxon>Pseudomonadati</taxon>
        <taxon>Nitrospirota</taxon>
        <taxon>Nitrospiria</taxon>
        <taxon>Candidatus Troglogloeales</taxon>
        <taxon>Candidatus Manganitrophaceae</taxon>
        <taxon>Candidatus Manganitrophus</taxon>
    </lineage>
</organism>
<feature type="region of interest" description="Disordered" evidence="1">
    <location>
        <begin position="1"/>
        <end position="75"/>
    </location>
</feature>
<gene>
    <name evidence="2" type="ORF">MNODULE_03905</name>
</gene>
<dbReference type="Proteomes" id="UP000534783">
    <property type="component" value="Unassembled WGS sequence"/>
</dbReference>
<name>A0A7X6I9X2_9BACT</name>
<dbReference type="AlphaFoldDB" id="A0A7X6I9X2"/>
<accession>A0A7X6I9X2</accession>
<feature type="region of interest" description="Disordered" evidence="1">
    <location>
        <begin position="267"/>
        <end position="292"/>
    </location>
</feature>
<keyword evidence="3" id="KW-1185">Reference proteome</keyword>
<feature type="compositionally biased region" description="Polar residues" evidence="1">
    <location>
        <begin position="279"/>
        <end position="292"/>
    </location>
</feature>
<comment type="caution">
    <text evidence="2">The sequence shown here is derived from an EMBL/GenBank/DDBJ whole genome shotgun (WGS) entry which is preliminary data.</text>
</comment>
<proteinExistence type="predicted"/>
<evidence type="ECO:0000256" key="1">
    <source>
        <dbReference type="SAM" id="MobiDB-lite"/>
    </source>
</evidence>
<feature type="compositionally biased region" description="Basic and acidic residues" evidence="1">
    <location>
        <begin position="9"/>
        <end position="22"/>
    </location>
</feature>
<dbReference type="RefSeq" id="WP_168058174.1">
    <property type="nucleotide sequence ID" value="NZ_VTOW01000001.1"/>
</dbReference>
<evidence type="ECO:0000313" key="2">
    <source>
        <dbReference type="EMBL" id="NKE69891.1"/>
    </source>
</evidence>
<reference evidence="2 3" key="1">
    <citation type="journal article" date="2020" name="Nature">
        <title>Bacterial chemolithoautotrophy via manganese oxidation.</title>
        <authorList>
            <person name="Yu H."/>
            <person name="Leadbetter J.R."/>
        </authorList>
    </citation>
    <scope>NUCLEOTIDE SEQUENCE [LARGE SCALE GENOMIC DNA]</scope>
    <source>
        <strain evidence="2 3">Mn-1</strain>
    </source>
</reference>
<protein>
    <submittedName>
        <fullName evidence="2">Uncharacterized protein</fullName>
    </submittedName>
</protein>
<sequence>MAIPAAVRAQEERAIQAHREAYQKPADPQPAQVETPTATPPAPPHVPGNTAPAAPQAPQAGGLPTGPAGEDHKQKFEVLQGKYNAEVPRLHAELREVRALLAAAQAQISALQNQPPSNQVQGKTGDSDVLKKVRDEFGDELADGLLALIESKSEEKAAKIRQEFAPIAERVNTVETRQVKSAGQRFFEDLRKEVPKFDQLNGTGNGDGHPEFLTWLGSFEPYAGKTYQALLEDAYSALDAQRAARIVKGWPGYAVYAAPPAAPALNPQVESLIDPGPSRPNTQPTGQTKPTYTQDQIRIFYDEVRRGLWRTREKERAAKDADIALASKEGRIVG</sequence>
<evidence type="ECO:0000313" key="3">
    <source>
        <dbReference type="Proteomes" id="UP000534783"/>
    </source>
</evidence>
<feature type="compositionally biased region" description="Low complexity" evidence="1">
    <location>
        <begin position="47"/>
        <end position="68"/>
    </location>
</feature>